<evidence type="ECO:0000313" key="8">
    <source>
        <dbReference type="Proteomes" id="UP000653305"/>
    </source>
</evidence>
<dbReference type="OrthoDB" id="3012298at2759"/>
<evidence type="ECO:0000256" key="5">
    <source>
        <dbReference type="SAM" id="SignalP"/>
    </source>
</evidence>
<comment type="similarity">
    <text evidence="4">Belongs to the glycosyl hydrolase 18 family.</text>
</comment>
<dbReference type="InterPro" id="IPR017853">
    <property type="entry name" value="GH"/>
</dbReference>
<comment type="caution">
    <text evidence="7">The sequence shown here is derived from an EMBL/GenBank/DDBJ whole genome shotgun (WGS) entry which is preliminary data.</text>
</comment>
<dbReference type="PANTHER" id="PTHR46476:SF13">
    <property type="entry name" value="2, PUTATIVE, EXPRESSED-RELATED"/>
    <property type="match status" value="1"/>
</dbReference>
<dbReference type="SUPFAM" id="SSF51445">
    <property type="entry name" value="(Trans)glycosidases"/>
    <property type="match status" value="1"/>
</dbReference>
<dbReference type="Proteomes" id="UP000653305">
    <property type="component" value="Unassembled WGS sequence"/>
</dbReference>
<dbReference type="PANTHER" id="PTHR46476">
    <property type="entry name" value="CHITINASE 2-LIKE"/>
    <property type="match status" value="1"/>
</dbReference>
<evidence type="ECO:0000259" key="6">
    <source>
        <dbReference type="PROSITE" id="PS51910"/>
    </source>
</evidence>
<sequence>MELIISKRYFMIIFQIITLVILARSASNNNTNNNNSNLFREYIGAEFKNVKFSDLPINPGVQFHFILSFAIDYTAQSPPTPTNGNFSIFWDSDNLGPAQVAAIKKAHPNVKVALSLGGDTVANRFVYFAPLTVDSWLSNAVSSLTAIIKRYNLDGIDVDYEHFKTDDTETFAECIGKLIKTLKDKRVISFASIAPYDDGHVQMRYRALWRAYGGVIDYVNFQFYGYDAGTSVAEFMDYFAEQSSNYYGGKVLASFISDGSGGLAPRKGLYRACKRLKREGNLHGIFVWCADDSKKLGFKYEKKYQRLLATTKSH</sequence>
<keyword evidence="8" id="KW-1185">Reference proteome</keyword>
<dbReference type="InterPro" id="IPR000677">
    <property type="entry name" value="Chitinase-like"/>
</dbReference>
<accession>A0A830CKN8</accession>
<dbReference type="CDD" id="cd06544">
    <property type="entry name" value="GH18_narbonin"/>
    <property type="match status" value="1"/>
</dbReference>
<dbReference type="EMBL" id="BMAC01000581">
    <property type="protein sequence ID" value="GFP99559.1"/>
    <property type="molecule type" value="Genomic_DNA"/>
</dbReference>
<reference evidence="7" key="1">
    <citation type="submission" date="2020-07" db="EMBL/GenBank/DDBJ databases">
        <title>Ethylene signaling mediates host invasion by parasitic plants.</title>
        <authorList>
            <person name="Yoshida S."/>
        </authorList>
    </citation>
    <scope>NUCLEOTIDE SEQUENCE</scope>
    <source>
        <strain evidence="7">Okayama</strain>
    </source>
</reference>
<keyword evidence="2 3" id="KW-0326">Glycosidase</keyword>
<gene>
    <name evidence="7" type="ORF">PHJA_002100000</name>
</gene>
<dbReference type="PROSITE" id="PS01095">
    <property type="entry name" value="GH18_1"/>
    <property type="match status" value="1"/>
</dbReference>
<dbReference type="GO" id="GO:0004553">
    <property type="term" value="F:hydrolase activity, hydrolyzing O-glycosyl compounds"/>
    <property type="evidence" value="ECO:0007669"/>
    <property type="project" value="InterPro"/>
</dbReference>
<dbReference type="InterPro" id="IPR001579">
    <property type="entry name" value="Glyco_hydro_18_chit_AS"/>
</dbReference>
<evidence type="ECO:0000256" key="3">
    <source>
        <dbReference type="RuleBase" id="RU000489"/>
    </source>
</evidence>
<evidence type="ECO:0000256" key="2">
    <source>
        <dbReference type="ARBA" id="ARBA00023295"/>
    </source>
</evidence>
<dbReference type="GO" id="GO:0005975">
    <property type="term" value="P:carbohydrate metabolic process"/>
    <property type="evidence" value="ECO:0007669"/>
    <property type="project" value="InterPro"/>
</dbReference>
<dbReference type="AlphaFoldDB" id="A0A830CKN8"/>
<dbReference type="Pfam" id="PF00704">
    <property type="entry name" value="Glyco_hydro_18"/>
    <property type="match status" value="1"/>
</dbReference>
<evidence type="ECO:0000256" key="1">
    <source>
        <dbReference type="ARBA" id="ARBA00022801"/>
    </source>
</evidence>
<feature type="signal peptide" evidence="5">
    <location>
        <begin position="1"/>
        <end position="25"/>
    </location>
</feature>
<feature type="domain" description="GH18" evidence="6">
    <location>
        <begin position="37"/>
        <end position="314"/>
    </location>
</feature>
<protein>
    <submittedName>
        <fullName evidence="7">Chitinase 1</fullName>
    </submittedName>
</protein>
<organism evidence="7 8">
    <name type="scientific">Phtheirospermum japonicum</name>
    <dbReference type="NCBI Taxonomy" id="374723"/>
    <lineage>
        <taxon>Eukaryota</taxon>
        <taxon>Viridiplantae</taxon>
        <taxon>Streptophyta</taxon>
        <taxon>Embryophyta</taxon>
        <taxon>Tracheophyta</taxon>
        <taxon>Spermatophyta</taxon>
        <taxon>Magnoliopsida</taxon>
        <taxon>eudicotyledons</taxon>
        <taxon>Gunneridae</taxon>
        <taxon>Pentapetalae</taxon>
        <taxon>asterids</taxon>
        <taxon>lamiids</taxon>
        <taxon>Lamiales</taxon>
        <taxon>Orobanchaceae</taxon>
        <taxon>Orobanchaceae incertae sedis</taxon>
        <taxon>Phtheirospermum</taxon>
    </lineage>
</organism>
<feature type="chain" id="PRO_5032777416" evidence="5">
    <location>
        <begin position="26"/>
        <end position="314"/>
    </location>
</feature>
<proteinExistence type="inferred from homology"/>
<dbReference type="InterPro" id="IPR001223">
    <property type="entry name" value="Glyco_hydro18_cat"/>
</dbReference>
<evidence type="ECO:0000256" key="4">
    <source>
        <dbReference type="RuleBase" id="RU004453"/>
    </source>
</evidence>
<evidence type="ECO:0000313" key="7">
    <source>
        <dbReference type="EMBL" id="GFP99559.1"/>
    </source>
</evidence>
<keyword evidence="5" id="KW-0732">Signal</keyword>
<keyword evidence="1 3" id="KW-0378">Hydrolase</keyword>
<dbReference type="PROSITE" id="PS51910">
    <property type="entry name" value="GH18_2"/>
    <property type="match status" value="1"/>
</dbReference>
<dbReference type="Gene3D" id="3.20.20.80">
    <property type="entry name" value="Glycosidases"/>
    <property type="match status" value="1"/>
</dbReference>
<dbReference type="PRINTS" id="PR00551">
    <property type="entry name" value="2SGLOBULIN"/>
</dbReference>
<name>A0A830CKN8_9LAMI</name>